<evidence type="ECO:0000256" key="3">
    <source>
        <dbReference type="ARBA" id="ARBA00011738"/>
    </source>
</evidence>
<evidence type="ECO:0000256" key="6">
    <source>
        <dbReference type="ARBA" id="ARBA00022490"/>
    </source>
</evidence>
<keyword evidence="17" id="KW-1185">Reference proteome</keyword>
<dbReference type="PANTHER" id="PTHR21145:SF12">
    <property type="entry name" value="CHORISMATE MUTASE"/>
    <property type="match status" value="1"/>
</dbReference>
<accession>A0A507CZF4</accession>
<dbReference type="EMBL" id="QEAN01000047">
    <property type="protein sequence ID" value="TPX51966.1"/>
    <property type="molecule type" value="Genomic_DNA"/>
</dbReference>
<feature type="domain" description="Chorismate mutase" evidence="14">
    <location>
        <begin position="153"/>
        <end position="260"/>
    </location>
</feature>
<evidence type="ECO:0000313" key="18">
    <source>
        <dbReference type="Proteomes" id="UP000320475"/>
    </source>
</evidence>
<dbReference type="AlphaFoldDB" id="A0A507CZF4"/>
<dbReference type="EMBL" id="QEAM01000178">
    <property type="protein sequence ID" value="TPX44526.1"/>
    <property type="molecule type" value="Genomic_DNA"/>
</dbReference>
<evidence type="ECO:0000256" key="13">
    <source>
        <dbReference type="PIRNR" id="PIRNR017318"/>
    </source>
</evidence>
<dbReference type="GO" id="GO:0046417">
    <property type="term" value="P:chorismate metabolic process"/>
    <property type="evidence" value="ECO:0007669"/>
    <property type="project" value="InterPro"/>
</dbReference>
<organism evidence="15 18">
    <name type="scientific">Synchytrium endobioticum</name>
    <dbReference type="NCBI Taxonomy" id="286115"/>
    <lineage>
        <taxon>Eukaryota</taxon>
        <taxon>Fungi</taxon>
        <taxon>Fungi incertae sedis</taxon>
        <taxon>Chytridiomycota</taxon>
        <taxon>Chytridiomycota incertae sedis</taxon>
        <taxon>Chytridiomycetes</taxon>
        <taxon>Synchytriales</taxon>
        <taxon>Synchytriaceae</taxon>
        <taxon>Synchytrium</taxon>
    </lineage>
</organism>
<evidence type="ECO:0000256" key="7">
    <source>
        <dbReference type="ARBA" id="ARBA00022498"/>
    </source>
</evidence>
<dbReference type="GO" id="GO:0005737">
    <property type="term" value="C:cytoplasm"/>
    <property type="evidence" value="ECO:0007669"/>
    <property type="project" value="UniProtKB-SubCell"/>
</dbReference>
<keyword evidence="7" id="KW-0827">Tyrosine biosynthesis</keyword>
<dbReference type="FunFam" id="1.10.590.10:FF:000002">
    <property type="entry name" value="Chorismate mutase"/>
    <property type="match status" value="1"/>
</dbReference>
<gene>
    <name evidence="15" type="primary">ARO7</name>
    <name evidence="15" type="ORF">SeLEV6574_g04438</name>
    <name evidence="16" type="ORF">SeMB42_g01747</name>
</gene>
<comment type="subunit">
    <text evidence="3">Homodimer.</text>
</comment>
<comment type="pathway">
    <text evidence="2">Metabolic intermediate biosynthesis; prephenate biosynthesis; prephenate from chorismate: step 1/1.</text>
</comment>
<comment type="catalytic activity">
    <reaction evidence="12">
        <text>chorismate = prephenate</text>
        <dbReference type="Rhea" id="RHEA:13897"/>
        <dbReference type="ChEBI" id="CHEBI:29748"/>
        <dbReference type="ChEBI" id="CHEBI:29934"/>
        <dbReference type="EC" id="5.4.99.5"/>
    </reaction>
    <physiologicalReaction direction="left-to-right" evidence="12">
        <dbReference type="Rhea" id="RHEA:13898"/>
    </physiologicalReaction>
</comment>
<proteinExistence type="predicted"/>
<dbReference type="OrthoDB" id="191918at2759"/>
<evidence type="ECO:0000256" key="11">
    <source>
        <dbReference type="ARBA" id="ARBA00023235"/>
    </source>
</evidence>
<dbReference type="Proteomes" id="UP000317494">
    <property type="component" value="Unassembled WGS sequence"/>
</dbReference>
<dbReference type="Proteomes" id="UP000320475">
    <property type="component" value="Unassembled WGS sequence"/>
</dbReference>
<keyword evidence="11 13" id="KW-0413">Isomerase</keyword>
<dbReference type="InterPro" id="IPR002701">
    <property type="entry name" value="CM_II_prokaryot"/>
</dbReference>
<evidence type="ECO:0000256" key="12">
    <source>
        <dbReference type="ARBA" id="ARBA00023979"/>
    </source>
</evidence>
<dbReference type="InterPro" id="IPR008238">
    <property type="entry name" value="Chorismate_mutase_AroQ_euk"/>
</dbReference>
<dbReference type="EC" id="5.4.99.5" evidence="4 13"/>
<dbReference type="PIRSF" id="PIRSF017318">
    <property type="entry name" value="Chor_mut_AroQ_eu"/>
    <property type="match status" value="1"/>
</dbReference>
<protein>
    <recommendedName>
        <fullName evidence="5 13">Chorismate mutase</fullName>
        <ecNumber evidence="4 13">5.4.99.5</ecNumber>
    </recommendedName>
</protein>
<dbReference type="GO" id="GO:0006571">
    <property type="term" value="P:tyrosine biosynthetic process"/>
    <property type="evidence" value="ECO:0007669"/>
    <property type="project" value="UniProtKB-KW"/>
</dbReference>
<sequence>MLILTATPRRPSSTPVMNLLHLQDTLSLSKIRDVLIRSEDTIIFALIERAQFTHNPVIYRPAAFALNGYAGSFLSWFLLETESVHAKVRRYTSPDEHPFSPPDALPAPILAALDYPHVLHPNTININARVHDVYVQEIVPAIAAAGDDLNYGSAATRDIDALQALSRRIHYGKFVAEAKFGGPEHDKYVALIKAQDRAAILELLTDRDVEAKLLARLEKKAMAYGQDPESAETSKNYKVRPEVVRRVYEQFVIPLTKVVEVEYLLRRLD</sequence>
<evidence type="ECO:0000256" key="9">
    <source>
        <dbReference type="ARBA" id="ARBA00023141"/>
    </source>
</evidence>
<dbReference type="STRING" id="286115.A0A507CZF4"/>
<evidence type="ECO:0000256" key="8">
    <source>
        <dbReference type="ARBA" id="ARBA00022605"/>
    </source>
</evidence>
<evidence type="ECO:0000313" key="15">
    <source>
        <dbReference type="EMBL" id="TPX44526.1"/>
    </source>
</evidence>
<keyword evidence="10" id="KW-0584">Phenylalanine biosynthesis</keyword>
<evidence type="ECO:0000256" key="4">
    <source>
        <dbReference type="ARBA" id="ARBA00012404"/>
    </source>
</evidence>
<evidence type="ECO:0000313" key="17">
    <source>
        <dbReference type="Proteomes" id="UP000317494"/>
    </source>
</evidence>
<dbReference type="UniPathway" id="UPA00120">
    <property type="reaction ID" value="UER00203"/>
</dbReference>
<comment type="subcellular location">
    <subcellularLocation>
        <location evidence="1">Cytoplasm</location>
    </subcellularLocation>
</comment>
<dbReference type="PANTHER" id="PTHR21145">
    <property type="entry name" value="CHORISMATE MUTASE"/>
    <property type="match status" value="1"/>
</dbReference>
<evidence type="ECO:0000256" key="2">
    <source>
        <dbReference type="ARBA" id="ARBA00004817"/>
    </source>
</evidence>
<dbReference type="InterPro" id="IPR037039">
    <property type="entry name" value="CM_AroQ_sf_eucaryotic"/>
</dbReference>
<evidence type="ECO:0000259" key="14">
    <source>
        <dbReference type="Pfam" id="PF01817"/>
    </source>
</evidence>
<dbReference type="PROSITE" id="PS51169">
    <property type="entry name" value="CHORISMATE_MUT_3"/>
    <property type="match status" value="1"/>
</dbReference>
<keyword evidence="8 13" id="KW-0028">Amino-acid biosynthesis</keyword>
<dbReference type="GO" id="GO:0009094">
    <property type="term" value="P:L-phenylalanine biosynthetic process"/>
    <property type="evidence" value="ECO:0007669"/>
    <property type="project" value="UniProtKB-KW"/>
</dbReference>
<dbReference type="GO" id="GO:0004106">
    <property type="term" value="F:chorismate mutase activity"/>
    <property type="evidence" value="ECO:0007669"/>
    <property type="project" value="UniProtKB-UniRule"/>
</dbReference>
<dbReference type="VEuPathDB" id="FungiDB:SeMB42_g01747"/>
<reference evidence="17 18" key="1">
    <citation type="journal article" date="2019" name="Sci. Rep.">
        <title>Comparative genomics of chytrid fungi reveal insights into the obligate biotrophic and pathogenic lifestyle of Synchytrium endobioticum.</title>
        <authorList>
            <person name="van de Vossenberg B.T.L.H."/>
            <person name="Warris S."/>
            <person name="Nguyen H.D.T."/>
            <person name="van Gent-Pelzer M.P.E."/>
            <person name="Joly D.L."/>
            <person name="van de Geest H.C."/>
            <person name="Bonants P.J.M."/>
            <person name="Smith D.S."/>
            <person name="Levesque C.A."/>
            <person name="van der Lee T.A.J."/>
        </authorList>
    </citation>
    <scope>NUCLEOTIDE SEQUENCE [LARGE SCALE GENOMIC DNA]</scope>
    <source>
        <strain evidence="15 18">LEV6574</strain>
        <strain evidence="16 17">MB42</strain>
    </source>
</reference>
<evidence type="ECO:0000256" key="10">
    <source>
        <dbReference type="ARBA" id="ARBA00023222"/>
    </source>
</evidence>
<dbReference type="Pfam" id="PF01817">
    <property type="entry name" value="CM_2"/>
    <property type="match status" value="1"/>
</dbReference>
<evidence type="ECO:0000256" key="5">
    <source>
        <dbReference type="ARBA" id="ARBA00020296"/>
    </source>
</evidence>
<dbReference type="Gene3D" id="1.10.590.10">
    <property type="entry name" value="Chorismate mutase, AroQ class superfamily, eukaryotic"/>
    <property type="match status" value="1"/>
</dbReference>
<dbReference type="SUPFAM" id="SSF48600">
    <property type="entry name" value="Chorismate mutase II"/>
    <property type="match status" value="1"/>
</dbReference>
<evidence type="ECO:0000313" key="16">
    <source>
        <dbReference type="EMBL" id="TPX51966.1"/>
    </source>
</evidence>
<name>A0A507CZF4_9FUNG</name>
<evidence type="ECO:0000256" key="1">
    <source>
        <dbReference type="ARBA" id="ARBA00004496"/>
    </source>
</evidence>
<dbReference type="NCBIfam" id="TIGR01802">
    <property type="entry name" value="CM_pl-yst"/>
    <property type="match status" value="1"/>
</dbReference>
<dbReference type="InterPro" id="IPR036263">
    <property type="entry name" value="Chorismate_II_sf"/>
</dbReference>
<keyword evidence="9 13" id="KW-0057">Aromatic amino acid biosynthesis</keyword>
<keyword evidence="6" id="KW-0963">Cytoplasm</keyword>
<comment type="caution">
    <text evidence="15">The sequence shown here is derived from an EMBL/GenBank/DDBJ whole genome shotgun (WGS) entry which is preliminary data.</text>
</comment>